<dbReference type="InterPro" id="IPR001478">
    <property type="entry name" value="PDZ"/>
</dbReference>
<dbReference type="SUPFAM" id="SSF50156">
    <property type="entry name" value="PDZ domain-like"/>
    <property type="match status" value="1"/>
</dbReference>
<dbReference type="Gene3D" id="2.30.42.10">
    <property type="match status" value="1"/>
</dbReference>
<reference evidence="4 5" key="1">
    <citation type="submission" date="2020-03" db="EMBL/GenBank/DDBJ databases">
        <title>Draft genome of Streptomyces sp. ventii, isolated from the Axial Seamount in the Pacific Ocean, and resequencing of the two type strains Streptomyces lonarensis strain NCL 716 and Streptomyces bohaiensis strain 11A07.</title>
        <authorList>
            <person name="Loughran R.M."/>
            <person name="Pfannmuller K.M."/>
            <person name="Wasson B.J."/>
            <person name="Deadmond M.C."/>
            <person name="Paddock B.E."/>
            <person name="Koyack M.J."/>
            <person name="Gallegos D.A."/>
            <person name="Mitchell E.A."/>
            <person name="Ushijima B."/>
            <person name="Saw J.H."/>
            <person name="Mcphail K.L."/>
            <person name="Videau P."/>
        </authorList>
    </citation>
    <scope>NUCLEOTIDE SEQUENCE [LARGE SCALE GENOMIC DNA]</scope>
    <source>
        <strain evidence="4 5">NCL716</strain>
    </source>
</reference>
<gene>
    <name evidence="4" type="ORF">HCN56_23975</name>
</gene>
<evidence type="ECO:0000313" key="4">
    <source>
        <dbReference type="EMBL" id="NJQ08549.1"/>
    </source>
</evidence>
<dbReference type="Pfam" id="PF13180">
    <property type="entry name" value="PDZ_2"/>
    <property type="match status" value="1"/>
</dbReference>
<proteinExistence type="predicted"/>
<dbReference type="PANTHER" id="PTHR43343">
    <property type="entry name" value="PEPTIDASE S12"/>
    <property type="match status" value="1"/>
</dbReference>
<keyword evidence="5" id="KW-1185">Reference proteome</keyword>
<dbReference type="Pfam" id="PF13365">
    <property type="entry name" value="Trypsin_2"/>
    <property type="match status" value="1"/>
</dbReference>
<comment type="caution">
    <text evidence="4">The sequence shown here is derived from an EMBL/GenBank/DDBJ whole genome shotgun (WGS) entry which is preliminary data.</text>
</comment>
<dbReference type="GO" id="GO:0004252">
    <property type="term" value="F:serine-type endopeptidase activity"/>
    <property type="evidence" value="ECO:0007669"/>
    <property type="project" value="InterPro"/>
</dbReference>
<dbReference type="InterPro" id="IPR051201">
    <property type="entry name" value="Chloro_Bact_Ser_Proteases"/>
</dbReference>
<dbReference type="InterPro" id="IPR036034">
    <property type="entry name" value="PDZ_sf"/>
</dbReference>
<dbReference type="PRINTS" id="PR00834">
    <property type="entry name" value="PROTEASES2C"/>
</dbReference>
<dbReference type="Gene3D" id="2.40.10.120">
    <property type="match status" value="1"/>
</dbReference>
<accession>A0A7X6I1N7</accession>
<dbReference type="RefSeq" id="WP_167974507.1">
    <property type="nucleotide sequence ID" value="NZ_BHZG01000006.1"/>
</dbReference>
<dbReference type="SUPFAM" id="SSF50494">
    <property type="entry name" value="Trypsin-like serine proteases"/>
    <property type="match status" value="1"/>
</dbReference>
<dbReference type="PROSITE" id="PS50106">
    <property type="entry name" value="PDZ"/>
    <property type="match status" value="1"/>
</dbReference>
<feature type="domain" description="PDZ" evidence="3">
    <location>
        <begin position="252"/>
        <end position="319"/>
    </location>
</feature>
<dbReference type="Proteomes" id="UP000578686">
    <property type="component" value="Unassembled WGS sequence"/>
</dbReference>
<evidence type="ECO:0000256" key="2">
    <source>
        <dbReference type="ARBA" id="ARBA00022801"/>
    </source>
</evidence>
<dbReference type="AlphaFoldDB" id="A0A7X6I1N7"/>
<dbReference type="SMART" id="SM00228">
    <property type="entry name" value="PDZ"/>
    <property type="match status" value="1"/>
</dbReference>
<dbReference type="GO" id="GO:0006508">
    <property type="term" value="P:proteolysis"/>
    <property type="evidence" value="ECO:0007669"/>
    <property type="project" value="UniProtKB-KW"/>
</dbReference>
<evidence type="ECO:0000259" key="3">
    <source>
        <dbReference type="PROSITE" id="PS50106"/>
    </source>
</evidence>
<dbReference type="PROSITE" id="PS51257">
    <property type="entry name" value="PROKAR_LIPOPROTEIN"/>
    <property type="match status" value="1"/>
</dbReference>
<keyword evidence="2" id="KW-0378">Hydrolase</keyword>
<protein>
    <submittedName>
        <fullName evidence="4">PDZ domain-containing protein</fullName>
    </submittedName>
</protein>
<evidence type="ECO:0000313" key="5">
    <source>
        <dbReference type="Proteomes" id="UP000578686"/>
    </source>
</evidence>
<sequence>MIHARGNTFATGAAALCAAALLSACSGEGGRADLGIADAGDAVASAEAAAIDETFQDVVSDVLPSVVQITTQDGLGSGVVYDDRGHIVTNAHVVGEADEVEILLATDRRPLPAQVVATYAPQDLAVVRLRETPDDLDPATFGDSSDVQVGQMVLAMGNPLGLDSSVTQGIVSAVGRSLSEGEGGATLSNLVQTSAPINPGNSGGALVNLSGEVIGIPTIGAREPDGGGQAAGIGFAIPSASVTSLADQMIENGEVTDSGRAALGVTVRTVLGEGFRPVGAAVVSVADGGPADDAGLRPGDVIVAVADEQVTDVVSLAEALASQQPDDKVEVVWERDGSEESAEVALDDA</sequence>
<evidence type="ECO:0000256" key="1">
    <source>
        <dbReference type="ARBA" id="ARBA00022670"/>
    </source>
</evidence>
<dbReference type="PANTHER" id="PTHR43343:SF3">
    <property type="entry name" value="PROTEASE DO-LIKE 8, CHLOROPLASTIC"/>
    <property type="match status" value="1"/>
</dbReference>
<dbReference type="InterPro" id="IPR009003">
    <property type="entry name" value="Peptidase_S1_PA"/>
</dbReference>
<organism evidence="4 5">
    <name type="scientific">Streptomyces lonarensis</name>
    <dbReference type="NCBI Taxonomy" id="700599"/>
    <lineage>
        <taxon>Bacteria</taxon>
        <taxon>Bacillati</taxon>
        <taxon>Actinomycetota</taxon>
        <taxon>Actinomycetes</taxon>
        <taxon>Kitasatosporales</taxon>
        <taxon>Streptomycetaceae</taxon>
        <taxon>Streptomyces</taxon>
    </lineage>
</organism>
<name>A0A7X6I1N7_9ACTN</name>
<dbReference type="InterPro" id="IPR001940">
    <property type="entry name" value="Peptidase_S1C"/>
</dbReference>
<keyword evidence="1" id="KW-0645">Protease</keyword>
<dbReference type="EMBL" id="JAAVJD010000336">
    <property type="protein sequence ID" value="NJQ08549.1"/>
    <property type="molecule type" value="Genomic_DNA"/>
</dbReference>